<reference evidence="2 3" key="1">
    <citation type="submission" date="2019-04" db="EMBL/GenBank/DDBJ databases">
        <title>Comparative genomics and transcriptomics to analyze fruiting body development in filamentous ascomycetes.</title>
        <authorList>
            <consortium name="DOE Joint Genome Institute"/>
            <person name="Lutkenhaus R."/>
            <person name="Traeger S."/>
            <person name="Breuer J."/>
            <person name="Kuo A."/>
            <person name="Lipzen A."/>
            <person name="Pangilinan J."/>
            <person name="Dilworth D."/>
            <person name="Sandor L."/>
            <person name="Poggeler S."/>
            <person name="Barry K."/>
            <person name="Grigoriev I.V."/>
            <person name="Nowrousian M."/>
        </authorList>
    </citation>
    <scope>NUCLEOTIDE SEQUENCE [LARGE SCALE GENOMIC DNA]</scope>
    <source>
        <strain evidence="2 3">CBS 389.68</strain>
    </source>
</reference>
<evidence type="ECO:0000313" key="3">
    <source>
        <dbReference type="Proteomes" id="UP000298138"/>
    </source>
</evidence>
<feature type="region of interest" description="Disordered" evidence="1">
    <location>
        <begin position="1"/>
        <end position="40"/>
    </location>
</feature>
<keyword evidence="3" id="KW-1185">Reference proteome</keyword>
<evidence type="ECO:0000256" key="1">
    <source>
        <dbReference type="SAM" id="MobiDB-lite"/>
    </source>
</evidence>
<gene>
    <name evidence="2" type="ORF">EX30DRAFT_339909</name>
</gene>
<dbReference type="EMBL" id="ML220115">
    <property type="protein sequence ID" value="TGZ82629.1"/>
    <property type="molecule type" value="Genomic_DNA"/>
</dbReference>
<sequence>MHGLHPPATPPQPVTSTTHPIHSSPPPRQKKNAHERSYPPLQYSRSPLLIHLPRIPLHSFNFEPPFLSSHASRNRPPKSNRLTSSSTAVPATNPQQHTAAAVTPHWGPLAAISLPSPAGAAGDEGRVPSSCWAGGQSGCVHNSRRGWMSDWEVKCSAEKLEWEFGVNRASEGWWA</sequence>
<organism evidence="2 3">
    <name type="scientific">Ascodesmis nigricans</name>
    <dbReference type="NCBI Taxonomy" id="341454"/>
    <lineage>
        <taxon>Eukaryota</taxon>
        <taxon>Fungi</taxon>
        <taxon>Dikarya</taxon>
        <taxon>Ascomycota</taxon>
        <taxon>Pezizomycotina</taxon>
        <taxon>Pezizomycetes</taxon>
        <taxon>Pezizales</taxon>
        <taxon>Ascodesmidaceae</taxon>
        <taxon>Ascodesmis</taxon>
    </lineage>
</organism>
<name>A0A4S2N0K8_9PEZI</name>
<dbReference type="Proteomes" id="UP000298138">
    <property type="component" value="Unassembled WGS sequence"/>
</dbReference>
<proteinExistence type="predicted"/>
<dbReference type="AlphaFoldDB" id="A0A4S2N0K8"/>
<dbReference type="InParanoid" id="A0A4S2N0K8"/>
<feature type="compositionally biased region" description="Polar residues" evidence="1">
    <location>
        <begin position="80"/>
        <end position="98"/>
    </location>
</feature>
<feature type="region of interest" description="Disordered" evidence="1">
    <location>
        <begin position="68"/>
        <end position="99"/>
    </location>
</feature>
<protein>
    <submittedName>
        <fullName evidence="2">Uncharacterized protein</fullName>
    </submittedName>
</protein>
<accession>A0A4S2N0K8</accession>
<evidence type="ECO:0000313" key="2">
    <source>
        <dbReference type="EMBL" id="TGZ82629.1"/>
    </source>
</evidence>